<feature type="compositionally biased region" description="Basic residues" evidence="1">
    <location>
        <begin position="1"/>
        <end position="11"/>
    </location>
</feature>
<dbReference type="Gene3D" id="1.10.555.10">
    <property type="entry name" value="Rho GTPase activation protein"/>
    <property type="match status" value="1"/>
</dbReference>
<feature type="compositionally biased region" description="Acidic residues" evidence="1">
    <location>
        <begin position="1270"/>
        <end position="1279"/>
    </location>
</feature>
<dbReference type="PANTHER" id="PTHR28093">
    <property type="entry name" value="MORPHOGENESIS-RELATED PROTEIN MSB1"/>
    <property type="match status" value="1"/>
</dbReference>
<feature type="region of interest" description="Disordered" evidence="1">
    <location>
        <begin position="1145"/>
        <end position="1169"/>
    </location>
</feature>
<reference evidence="3" key="1">
    <citation type="submission" date="2015-01" db="EMBL/GenBank/DDBJ databases">
        <title>The Genome Sequence of Cryptococcus gattii CA1280.</title>
        <authorList>
            <consortium name="The Broad Institute Genomics Platform"/>
            <person name="Cuomo C."/>
            <person name="Litvintseva A."/>
            <person name="Chen Y."/>
            <person name="Heitman J."/>
            <person name="Sun S."/>
            <person name="Springer D."/>
            <person name="Dromer F."/>
            <person name="Young S."/>
            <person name="Zeng Q."/>
            <person name="Gargeya S."/>
            <person name="Abouelleil A."/>
            <person name="Alvarado L."/>
            <person name="Chapman S.B."/>
            <person name="Gainer-Dewar J."/>
            <person name="Goldberg J."/>
            <person name="Griggs A."/>
            <person name="Gujja S."/>
            <person name="Hansen M."/>
            <person name="Howarth C."/>
            <person name="Imamovic A."/>
            <person name="Larimer J."/>
            <person name="Murphy C."/>
            <person name="Naylor J."/>
            <person name="Pearson M."/>
            <person name="Priest M."/>
            <person name="Roberts A."/>
            <person name="Saif S."/>
            <person name="Shea T."/>
            <person name="Sykes S."/>
            <person name="Wortman J."/>
            <person name="Nusbaum C."/>
            <person name="Birren B."/>
        </authorList>
    </citation>
    <scope>NUCLEOTIDE SEQUENCE [LARGE SCALE GENOMIC DNA]</scope>
    <source>
        <strain evidence="3">CA1280</strain>
    </source>
</reference>
<feature type="region of interest" description="Disordered" evidence="1">
    <location>
        <begin position="1251"/>
        <end position="1324"/>
    </location>
</feature>
<dbReference type="EMBL" id="KN847982">
    <property type="protein sequence ID" value="KIR47025.1"/>
    <property type="molecule type" value="Genomic_DNA"/>
</dbReference>
<feature type="domain" description="Meiotically up-regulated protein Msb1/Mug8" evidence="2">
    <location>
        <begin position="125"/>
        <end position="345"/>
    </location>
</feature>
<dbReference type="InterPro" id="IPR008936">
    <property type="entry name" value="Rho_GTPase_activation_prot"/>
</dbReference>
<feature type="region of interest" description="Disordered" evidence="1">
    <location>
        <begin position="714"/>
        <end position="756"/>
    </location>
</feature>
<feature type="compositionally biased region" description="Low complexity" evidence="1">
    <location>
        <begin position="460"/>
        <end position="471"/>
    </location>
</feature>
<accession>A0A0D0VPB2</accession>
<gene>
    <name evidence="3" type="ORF">I312_03921</name>
</gene>
<feature type="compositionally biased region" description="Low complexity" evidence="1">
    <location>
        <begin position="732"/>
        <end position="747"/>
    </location>
</feature>
<dbReference type="OrthoDB" id="3362494at2759"/>
<feature type="compositionally biased region" description="Polar residues" evidence="1">
    <location>
        <begin position="16"/>
        <end position="28"/>
    </location>
</feature>
<feature type="compositionally biased region" description="Acidic residues" evidence="1">
    <location>
        <begin position="1315"/>
        <end position="1324"/>
    </location>
</feature>
<feature type="compositionally biased region" description="Basic and acidic residues" evidence="1">
    <location>
        <begin position="1252"/>
        <end position="1269"/>
    </location>
</feature>
<feature type="region of interest" description="Disordered" evidence="1">
    <location>
        <begin position="1"/>
        <end position="67"/>
    </location>
</feature>
<dbReference type="Pfam" id="PF08101">
    <property type="entry name" value="Msb1-Mug8_dom"/>
    <property type="match status" value="1"/>
</dbReference>
<dbReference type="PANTHER" id="PTHR28093:SF1">
    <property type="entry name" value="MORPHOGENESIS-RELATED PROTEIN MSB1"/>
    <property type="match status" value="1"/>
</dbReference>
<evidence type="ECO:0000313" key="3">
    <source>
        <dbReference type="EMBL" id="KIR47025.1"/>
    </source>
</evidence>
<sequence>MASLFRSRRDKANKTLPATPSKGTQAATPNGKGQVRLGEFGAVANTTPRTLPPKHSQPLTPPQSPLATPLPLLPSKCSFCPTEVPLHVNIPNSTDSFNYSADDVTGLKAYGFLAGVGNRITLGLEEIEWVIKNVGDELVQRGLATPLLFSNQALELNQTRARMLIESFIETLSPNDRTRSRENDFIHEIRFAKEHELAWLLRWALSRITRIKEGTRITCHGVMEWEVYEEWRGRERAANYPADAFPFLAQLVPLDVYNLILTPLFHLLSRFAAHSHLSGLTPHALASLFAPLLFDVPASTTALTSHAIFVRSACATEHLLLASIRSSSTTGTLITDLPFRLKEWIVGYPSMVASDADLTRGAPRRGARIIRCERASRTVRAYTKDLLAHVESWIGEVPNGQEWEAWERITWKARRGSSTRPKPSSAWKRRLAVKNIPTPPTLPNDLSRSVSYGGTPRPASIMSGISDMGISKGKDEEEEARYGSLAGKEWSMFEEDGFDAPTEGKRDDIDTRLQFDLNESAKLSISERRQTMDWNEFAAPSGGFNRTDPLLDISLSFSPPISSSIASWPRERDQLAKRLHKAQKDAVPFHYDTLPVFGKDVPFLGDDDGVNLGGTGGGEQQVDGKGGVYLEEAWVDVWADLMLGAGWMDREELTFREANWAIVEYKAKPSKMGPEAILDSKSDPRTTGLYILYEERVPLNYQIAIADPKQKKSFTPSFFSPKSKKRAPPTPSSVTRPTSRSCCSSSPKLGGAVPTGWRDTDFERMLFHRQGTKKKVSLSKSRNDQPHSTVWHLFADPDPYPVFPLPLKAQTTAGVSPIKLSLSLRIKGNEEKGNFFSTGVKTLGRVKNLEKTSSQHWNRNQKLFSASSCGGSSAVPTESSGFLSGSPSKKKERKKEKERQNEQNVEFETHSASGVSSSEMGPDGQRLGRVAGESRKGKGEEENANADCTLVAGELDILVSNRGKMQGQDVPPRMLKDKQTTLHLNNAIANVDTDASDDIAASYVLAPALEPAAASLRPISYGRHSLPLSEPQLQDYTGPPVPAPALTPTFSPQSTSIITSASPNSSLLLLEEDETRTARASDELLSFQQSLLPSAVDSDQSYLEEERRGRTLGFPGEEGVELSHNSAYVTAPTTTTEELPAYVSPNELSAPTGEEHGRNPPPVPEKNEPSYFDIPLQIHTPTPRRERDTIHGIVGQYAESHGIITDEGRGSRDDRGTYDTCMRERGSVDSARSCSYGGVVKGEEGQYNDIIGQRDGHWNGEPETDREGEAGAEEEGEEDGVLRSQVPGMIFNLTPGREPSPARYKHGEPLHFVGEEPEEEEETY</sequence>
<dbReference type="InterPro" id="IPR037508">
    <property type="entry name" value="Msb1/Mug8"/>
</dbReference>
<feature type="compositionally biased region" description="Polar residues" evidence="1">
    <location>
        <begin position="865"/>
        <end position="887"/>
    </location>
</feature>
<protein>
    <submittedName>
        <fullName evidence="3">Unplaced genomic scaffold supercont1.10, whole genome shotgun sequence</fullName>
    </submittedName>
</protein>
<name>A0A0D0VPB2_CRYGA</name>
<dbReference type="InterPro" id="IPR012965">
    <property type="entry name" value="Msb1/Mug8_dom"/>
</dbReference>
<proteinExistence type="predicted"/>
<feature type="compositionally biased region" description="Basic and acidic residues" evidence="1">
    <location>
        <begin position="932"/>
        <end position="941"/>
    </location>
</feature>
<organism evidence="3">
    <name type="scientific">Cryptococcus bacillisporus CA1280</name>
    <dbReference type="NCBI Taxonomy" id="1296109"/>
    <lineage>
        <taxon>Eukaryota</taxon>
        <taxon>Fungi</taxon>
        <taxon>Dikarya</taxon>
        <taxon>Basidiomycota</taxon>
        <taxon>Agaricomycotina</taxon>
        <taxon>Tremellomycetes</taxon>
        <taxon>Tremellales</taxon>
        <taxon>Cryptococcaceae</taxon>
        <taxon>Cryptococcus</taxon>
        <taxon>Cryptococcus gattii species complex</taxon>
    </lineage>
</organism>
<feature type="compositionally biased region" description="Polar residues" evidence="1">
    <location>
        <begin position="910"/>
        <end position="919"/>
    </location>
</feature>
<evidence type="ECO:0000259" key="2">
    <source>
        <dbReference type="Pfam" id="PF08101"/>
    </source>
</evidence>
<feature type="region of interest" description="Disordered" evidence="1">
    <location>
        <begin position="438"/>
        <end position="472"/>
    </location>
</feature>
<evidence type="ECO:0000256" key="1">
    <source>
        <dbReference type="SAM" id="MobiDB-lite"/>
    </source>
</evidence>
<feature type="region of interest" description="Disordered" evidence="1">
    <location>
        <begin position="865"/>
        <end position="943"/>
    </location>
</feature>
<dbReference type="SUPFAM" id="SSF48350">
    <property type="entry name" value="GTPase activation domain, GAP"/>
    <property type="match status" value="1"/>
</dbReference>
<dbReference type="HOGENOM" id="CLU_006186_0_0_1"/>